<organism evidence="1 2">
    <name type="scientific">Pseudooceanicola nanhaiensis</name>
    <dbReference type="NCBI Taxonomy" id="375761"/>
    <lineage>
        <taxon>Bacteria</taxon>
        <taxon>Pseudomonadati</taxon>
        <taxon>Pseudomonadota</taxon>
        <taxon>Alphaproteobacteria</taxon>
        <taxon>Rhodobacterales</taxon>
        <taxon>Paracoccaceae</taxon>
        <taxon>Pseudooceanicola</taxon>
    </lineage>
</organism>
<sequence>MPDAIRYDFDMMPVVSREELDEFLSRGVFDPRLDEKVALFRDPRAAAALRAADPDLREVFQQAGFSLGVSRMDLPEGTYARDHAAARREVIRRLHDLIPTRRAEIRTAAGSAFSLADFLDQTEAARPFAARERCKILDWPAWAGSAQPKLASQG</sequence>
<evidence type="ECO:0000313" key="1">
    <source>
        <dbReference type="EMBL" id="GGM06630.1"/>
    </source>
</evidence>
<dbReference type="AlphaFoldDB" id="A0A917T267"/>
<name>A0A917T267_9RHOB</name>
<proteinExistence type="predicted"/>
<dbReference type="RefSeq" id="WP_028287139.1">
    <property type="nucleotide sequence ID" value="NZ_BMLF01000002.1"/>
</dbReference>
<protein>
    <submittedName>
        <fullName evidence="1">Uncharacterized protein</fullName>
    </submittedName>
</protein>
<evidence type="ECO:0000313" key="2">
    <source>
        <dbReference type="Proteomes" id="UP000649829"/>
    </source>
</evidence>
<reference evidence="1" key="2">
    <citation type="submission" date="2020-09" db="EMBL/GenBank/DDBJ databases">
        <authorList>
            <person name="Sun Q."/>
            <person name="Zhou Y."/>
        </authorList>
    </citation>
    <scope>NUCLEOTIDE SEQUENCE</scope>
    <source>
        <strain evidence="1">CGMCC 1.6293</strain>
    </source>
</reference>
<dbReference type="Proteomes" id="UP000649829">
    <property type="component" value="Unassembled WGS sequence"/>
</dbReference>
<keyword evidence="2" id="KW-1185">Reference proteome</keyword>
<comment type="caution">
    <text evidence="1">The sequence shown here is derived from an EMBL/GenBank/DDBJ whole genome shotgun (WGS) entry which is preliminary data.</text>
</comment>
<reference evidence="1" key="1">
    <citation type="journal article" date="2014" name="Int. J. Syst. Evol. Microbiol.">
        <title>Complete genome sequence of Corynebacterium casei LMG S-19264T (=DSM 44701T), isolated from a smear-ripened cheese.</title>
        <authorList>
            <consortium name="US DOE Joint Genome Institute (JGI-PGF)"/>
            <person name="Walter F."/>
            <person name="Albersmeier A."/>
            <person name="Kalinowski J."/>
            <person name="Ruckert C."/>
        </authorList>
    </citation>
    <scope>NUCLEOTIDE SEQUENCE</scope>
    <source>
        <strain evidence="1">CGMCC 1.6293</strain>
    </source>
</reference>
<gene>
    <name evidence="1" type="ORF">GCM10011534_30690</name>
</gene>
<dbReference type="EMBL" id="BMLF01000002">
    <property type="protein sequence ID" value="GGM06630.1"/>
    <property type="molecule type" value="Genomic_DNA"/>
</dbReference>
<accession>A0A917T267</accession>